<evidence type="ECO:0000256" key="1">
    <source>
        <dbReference type="ARBA" id="ARBA00007734"/>
    </source>
</evidence>
<evidence type="ECO:0000313" key="4">
    <source>
        <dbReference type="EMBL" id="ROH88283.1"/>
    </source>
</evidence>
<reference evidence="4 5" key="1">
    <citation type="submission" date="2018-10" db="EMBL/GenBank/DDBJ databases">
        <authorList>
            <person name="Chen W.-M."/>
        </authorList>
    </citation>
    <scope>NUCLEOTIDE SEQUENCE [LARGE SCALE GENOMIC DNA]</scope>
    <source>
        <strain evidence="4 5">H-5</strain>
    </source>
</reference>
<proteinExistence type="inferred from homology"/>
<dbReference type="GO" id="GO:0000270">
    <property type="term" value="P:peptidoglycan metabolic process"/>
    <property type="evidence" value="ECO:0007669"/>
    <property type="project" value="InterPro"/>
</dbReference>
<accession>A0A3N0V6D4</accession>
<dbReference type="CDD" id="cd16894">
    <property type="entry name" value="MltD-like"/>
    <property type="match status" value="1"/>
</dbReference>
<dbReference type="SUPFAM" id="SSF53955">
    <property type="entry name" value="Lysozyme-like"/>
    <property type="match status" value="1"/>
</dbReference>
<dbReference type="PANTHER" id="PTHR33734:SF22">
    <property type="entry name" value="MEMBRANE-BOUND LYTIC MUREIN TRANSGLYCOSYLASE D"/>
    <property type="match status" value="1"/>
</dbReference>
<keyword evidence="5" id="KW-1185">Reference proteome</keyword>
<feature type="domain" description="LysM" evidence="3">
    <location>
        <begin position="380"/>
        <end position="426"/>
    </location>
</feature>
<evidence type="ECO:0000259" key="3">
    <source>
        <dbReference type="PROSITE" id="PS51782"/>
    </source>
</evidence>
<dbReference type="SUPFAM" id="SSF54106">
    <property type="entry name" value="LysM domain"/>
    <property type="match status" value="3"/>
</dbReference>
<dbReference type="PROSITE" id="PS00922">
    <property type="entry name" value="TRANSGLYCOSYLASE"/>
    <property type="match status" value="1"/>
</dbReference>
<protein>
    <submittedName>
        <fullName evidence="4">LysM peptidoglycan-binding domain-containing protein</fullName>
    </submittedName>
</protein>
<dbReference type="Gene3D" id="3.10.350.10">
    <property type="entry name" value="LysM domain"/>
    <property type="match status" value="3"/>
</dbReference>
<evidence type="ECO:0000256" key="2">
    <source>
        <dbReference type="SAM" id="SignalP"/>
    </source>
</evidence>
<dbReference type="Gene3D" id="1.10.530.10">
    <property type="match status" value="1"/>
</dbReference>
<comment type="caution">
    <text evidence="4">The sequence shown here is derived from an EMBL/GenBank/DDBJ whole genome shotgun (WGS) entry which is preliminary data.</text>
</comment>
<dbReference type="Pfam" id="PF01464">
    <property type="entry name" value="SLT"/>
    <property type="match status" value="1"/>
</dbReference>
<dbReference type="PROSITE" id="PS51782">
    <property type="entry name" value="LYSM"/>
    <property type="match status" value="3"/>
</dbReference>
<dbReference type="AlphaFoldDB" id="A0A3N0V6D4"/>
<keyword evidence="2" id="KW-0732">Signal</keyword>
<evidence type="ECO:0000313" key="5">
    <source>
        <dbReference type="Proteomes" id="UP000275137"/>
    </source>
</evidence>
<dbReference type="SMART" id="SM00257">
    <property type="entry name" value="LysM"/>
    <property type="match status" value="3"/>
</dbReference>
<gene>
    <name evidence="4" type="ORF">ED236_02115</name>
</gene>
<dbReference type="GO" id="GO:0008932">
    <property type="term" value="F:lytic endotransglycosylase activity"/>
    <property type="evidence" value="ECO:0007669"/>
    <property type="project" value="TreeGrafter"/>
</dbReference>
<dbReference type="PANTHER" id="PTHR33734">
    <property type="entry name" value="LYSM DOMAIN-CONTAINING GPI-ANCHORED PROTEIN 2"/>
    <property type="match status" value="1"/>
</dbReference>
<dbReference type="InterPro" id="IPR000189">
    <property type="entry name" value="Transglyc_AS"/>
</dbReference>
<dbReference type="Proteomes" id="UP000275137">
    <property type="component" value="Unassembled WGS sequence"/>
</dbReference>
<comment type="similarity">
    <text evidence="1">Belongs to the transglycosylase Slt family.</text>
</comment>
<dbReference type="CDD" id="cd00118">
    <property type="entry name" value="LysM"/>
    <property type="match status" value="2"/>
</dbReference>
<dbReference type="InterPro" id="IPR023346">
    <property type="entry name" value="Lysozyme-like_dom_sf"/>
</dbReference>
<organism evidence="4 5">
    <name type="scientific">Pseudomethylobacillus aquaticus</name>
    <dbReference type="NCBI Taxonomy" id="2676064"/>
    <lineage>
        <taxon>Bacteria</taxon>
        <taxon>Pseudomonadati</taxon>
        <taxon>Pseudomonadota</taxon>
        <taxon>Betaproteobacteria</taxon>
        <taxon>Nitrosomonadales</taxon>
        <taxon>Methylophilaceae</taxon>
        <taxon>Pseudomethylobacillus</taxon>
    </lineage>
</organism>
<feature type="chain" id="PRO_5018117155" evidence="2">
    <location>
        <begin position="26"/>
        <end position="589"/>
    </location>
</feature>
<sequence length="589" mass="64611">MNHRTATTRLPAVLLTCLLACPAWAEPDSPAAVSPATGMSNAAGIQIRLIEEPPANANDDWQITPSIDQVPQEISTVAPVPPAASSASKASNDIAIGTKLVTSSEDMDLWQRIRSGYALPALSSPYTQKHESWYATRPDYVARMVERSQKYLYHIVEEVEKRGMPSEIALLPMIESAYNPQAYSRSHAAGIWQFIPSTGKNFGLQQNWWVDKRRDITAATDAALTYLQKLHLMFGTWDLALAAYNAGEGTVSRAIEYNRKRGLPTDYASLNLSDETRNYVPKLMAIKNIMTTPEKYGMQLRSIDNSPYFTSVDAPIRIDAKVAAKLAGISEDEFTALNPEYKRPLLTGSGSDHQLLLPIDAADLFTQNLANYEQPLVSWQSYPARRGERLQEIAQRFGVSVEALKQANQLSSKSKTVLSAGPLLIPSASLEAGDDIMREASSYSALEVAKEPVAKNSVTAQASARKRYKVKSGDSLFKIAQDHATTTQQIMLDNQLRNAQIKPGQWLTIATASGDAVNSKQKYSDAPVSSKPAAKSKGQRLYIVKQGDTLSSIARKFDVASADLKRWNKLSSSRIKPGHTLVILEPAEA</sequence>
<dbReference type="InterPro" id="IPR036779">
    <property type="entry name" value="LysM_dom_sf"/>
</dbReference>
<dbReference type="GO" id="GO:0016020">
    <property type="term" value="C:membrane"/>
    <property type="evidence" value="ECO:0007669"/>
    <property type="project" value="InterPro"/>
</dbReference>
<dbReference type="InterPro" id="IPR008258">
    <property type="entry name" value="Transglycosylase_SLT_dom_1"/>
</dbReference>
<feature type="signal peptide" evidence="2">
    <location>
        <begin position="1"/>
        <end position="25"/>
    </location>
</feature>
<feature type="domain" description="LysM" evidence="3">
    <location>
        <begin position="466"/>
        <end position="509"/>
    </location>
</feature>
<dbReference type="RefSeq" id="WP_123236275.1">
    <property type="nucleotide sequence ID" value="NZ_RJVP01000001.1"/>
</dbReference>
<dbReference type="EMBL" id="RJVP01000001">
    <property type="protein sequence ID" value="ROH88283.1"/>
    <property type="molecule type" value="Genomic_DNA"/>
</dbReference>
<feature type="domain" description="LysM" evidence="3">
    <location>
        <begin position="540"/>
        <end position="583"/>
    </location>
</feature>
<dbReference type="InterPro" id="IPR018392">
    <property type="entry name" value="LysM"/>
</dbReference>
<dbReference type="Pfam" id="PF01476">
    <property type="entry name" value="LysM"/>
    <property type="match status" value="3"/>
</dbReference>
<name>A0A3N0V6D4_9PROT</name>